<evidence type="ECO:0000313" key="3">
    <source>
        <dbReference type="Proteomes" id="UP001283361"/>
    </source>
</evidence>
<dbReference type="AlphaFoldDB" id="A0AAE1AGW2"/>
<protein>
    <submittedName>
        <fullName evidence="2">Uncharacterized protein</fullName>
    </submittedName>
</protein>
<evidence type="ECO:0000256" key="1">
    <source>
        <dbReference type="SAM" id="MobiDB-lite"/>
    </source>
</evidence>
<keyword evidence="3" id="KW-1185">Reference proteome</keyword>
<proteinExistence type="predicted"/>
<evidence type="ECO:0000313" key="2">
    <source>
        <dbReference type="EMBL" id="KAK3787417.1"/>
    </source>
</evidence>
<reference evidence="2" key="1">
    <citation type="journal article" date="2023" name="G3 (Bethesda)">
        <title>A reference genome for the long-term kleptoplast-retaining sea slug Elysia crispata morphotype clarki.</title>
        <authorList>
            <person name="Eastman K.E."/>
            <person name="Pendleton A.L."/>
            <person name="Shaikh M.A."/>
            <person name="Suttiyut T."/>
            <person name="Ogas R."/>
            <person name="Tomko P."/>
            <person name="Gavelis G."/>
            <person name="Widhalm J.R."/>
            <person name="Wisecaver J.H."/>
        </authorList>
    </citation>
    <scope>NUCLEOTIDE SEQUENCE</scope>
    <source>
        <strain evidence="2">ECLA1</strain>
    </source>
</reference>
<sequence>MDGYDNLSMSPLEQRAGEQSARWTLQAWYRKPSNAALAVIPTSVLGASEPETGSKDKPFCLRFPQDSSFPPNLSGQTAPPNQVNRTRHNYGTLNALPAELFAAVQYTQLDRKMEREKDLPWRNDDLFKFTGQLENRKRALSSADIYFPLRHPPLPSRLPAPV</sequence>
<feature type="region of interest" description="Disordered" evidence="1">
    <location>
        <begin position="65"/>
        <end position="88"/>
    </location>
</feature>
<dbReference type="EMBL" id="JAWDGP010001865">
    <property type="protein sequence ID" value="KAK3787417.1"/>
    <property type="molecule type" value="Genomic_DNA"/>
</dbReference>
<organism evidence="2 3">
    <name type="scientific">Elysia crispata</name>
    <name type="common">lettuce slug</name>
    <dbReference type="NCBI Taxonomy" id="231223"/>
    <lineage>
        <taxon>Eukaryota</taxon>
        <taxon>Metazoa</taxon>
        <taxon>Spiralia</taxon>
        <taxon>Lophotrochozoa</taxon>
        <taxon>Mollusca</taxon>
        <taxon>Gastropoda</taxon>
        <taxon>Heterobranchia</taxon>
        <taxon>Euthyneura</taxon>
        <taxon>Panpulmonata</taxon>
        <taxon>Sacoglossa</taxon>
        <taxon>Placobranchoidea</taxon>
        <taxon>Plakobranchidae</taxon>
        <taxon>Elysia</taxon>
    </lineage>
</organism>
<accession>A0AAE1AGW2</accession>
<gene>
    <name evidence="2" type="ORF">RRG08_032373</name>
</gene>
<name>A0AAE1AGW2_9GAST</name>
<comment type="caution">
    <text evidence="2">The sequence shown here is derived from an EMBL/GenBank/DDBJ whole genome shotgun (WGS) entry which is preliminary data.</text>
</comment>
<dbReference type="Proteomes" id="UP001283361">
    <property type="component" value="Unassembled WGS sequence"/>
</dbReference>